<sequence length="69" mass="7709">MNSNGAECLKCIFADTMVCNVLETAISWTYCSGNLSRPLGWDKVKRVSVALCRNLQSDCRSRQATINHK</sequence>
<reference evidence="2" key="1">
    <citation type="submission" date="2014-09" db="EMBL/GenBank/DDBJ databases">
        <authorList>
            <person name="Sharma Rahul"/>
            <person name="Thines Marco"/>
        </authorList>
    </citation>
    <scope>NUCLEOTIDE SEQUENCE [LARGE SCALE GENOMIC DNA]</scope>
</reference>
<dbReference type="GeneID" id="36405125"/>
<dbReference type="Proteomes" id="UP000054928">
    <property type="component" value="Unassembled WGS sequence"/>
</dbReference>
<keyword evidence="2" id="KW-1185">Reference proteome</keyword>
<name>A0A0P1AGS6_PLAHL</name>
<evidence type="ECO:0000313" key="1">
    <source>
        <dbReference type="EMBL" id="CEG39836.1"/>
    </source>
</evidence>
<dbReference type="RefSeq" id="XP_024576205.1">
    <property type="nucleotide sequence ID" value="XM_024725427.1"/>
</dbReference>
<accession>A0A0P1AGS6</accession>
<dbReference type="AlphaFoldDB" id="A0A0P1AGS6"/>
<evidence type="ECO:0000313" key="2">
    <source>
        <dbReference type="Proteomes" id="UP000054928"/>
    </source>
</evidence>
<proteinExistence type="predicted"/>
<protein>
    <submittedName>
        <fullName evidence="1">Uncharacterized protein</fullName>
    </submittedName>
</protein>
<organism evidence="1 2">
    <name type="scientific">Plasmopara halstedii</name>
    <name type="common">Downy mildew of sunflower</name>
    <dbReference type="NCBI Taxonomy" id="4781"/>
    <lineage>
        <taxon>Eukaryota</taxon>
        <taxon>Sar</taxon>
        <taxon>Stramenopiles</taxon>
        <taxon>Oomycota</taxon>
        <taxon>Peronosporomycetes</taxon>
        <taxon>Peronosporales</taxon>
        <taxon>Peronosporaceae</taxon>
        <taxon>Plasmopara</taxon>
    </lineage>
</organism>
<dbReference type="EMBL" id="CCYD01000442">
    <property type="protein sequence ID" value="CEG39836.1"/>
    <property type="molecule type" value="Genomic_DNA"/>
</dbReference>